<feature type="compositionally biased region" description="Polar residues" evidence="1">
    <location>
        <begin position="107"/>
        <end position="121"/>
    </location>
</feature>
<dbReference type="PANTHER" id="PTHR14112">
    <property type="entry name" value="SYNOVIAL SARCOMA, X MEMBER"/>
    <property type="match status" value="1"/>
</dbReference>
<dbReference type="GeneID" id="100479982"/>
<gene>
    <name evidence="3" type="primary">LOC100479982</name>
</gene>
<dbReference type="InParanoid" id="G1M2B6"/>
<dbReference type="Ensembl" id="ENSAMET00000014038.2">
    <property type="protein sequence ID" value="ENSAMEP00000013477.2"/>
    <property type="gene ID" value="ENSAMEG00000012801.2"/>
</dbReference>
<keyword evidence="4" id="KW-1185">Reference proteome</keyword>
<dbReference type="Gene3D" id="6.10.140.140">
    <property type="match status" value="1"/>
</dbReference>
<feature type="compositionally biased region" description="Basic and acidic residues" evidence="1">
    <location>
        <begin position="92"/>
        <end position="106"/>
    </location>
</feature>
<reference evidence="3" key="3">
    <citation type="submission" date="2025-09" db="UniProtKB">
        <authorList>
            <consortium name="Ensembl"/>
        </authorList>
    </citation>
    <scope>IDENTIFICATION</scope>
</reference>
<dbReference type="InterPro" id="IPR036051">
    <property type="entry name" value="KRAB_dom_sf"/>
</dbReference>
<dbReference type="STRING" id="9646.ENSAMEP00000013477"/>
<dbReference type="GeneTree" id="ENSGT00390000012484"/>
<dbReference type="InterPro" id="IPR003655">
    <property type="entry name" value="aKRAB"/>
</dbReference>
<dbReference type="AlphaFoldDB" id="G1M2B6"/>
<evidence type="ECO:0000313" key="4">
    <source>
        <dbReference type="Proteomes" id="UP000008912"/>
    </source>
</evidence>
<dbReference type="PANTHER" id="PTHR14112:SF1">
    <property type="entry name" value="KRAB-RELATED DOMAIN-CONTAINING PROTEIN"/>
    <property type="match status" value="1"/>
</dbReference>
<dbReference type="PROSITE" id="PS50806">
    <property type="entry name" value="KRAB_RELATED"/>
    <property type="match status" value="1"/>
</dbReference>
<dbReference type="eggNOG" id="ENOG502RU1A">
    <property type="taxonomic scope" value="Eukaryota"/>
</dbReference>
<reference evidence="3 4" key="1">
    <citation type="journal article" date="2010" name="Nature">
        <title>The sequence and de novo assembly of the giant panda genome.</title>
        <authorList>
            <person name="Li R."/>
            <person name="Fan W."/>
            <person name="Tian G."/>
            <person name="Zhu H."/>
            <person name="He L."/>
            <person name="Cai J."/>
            <person name="Huang Q."/>
            <person name="Cai Q."/>
            <person name="Li B."/>
            <person name="Bai Y."/>
            <person name="Zhang Z."/>
            <person name="Zhang Y."/>
            <person name="Wang W."/>
            <person name="Li J."/>
            <person name="Wei F."/>
            <person name="Li H."/>
            <person name="Jian M."/>
            <person name="Li J."/>
            <person name="Zhang Z."/>
            <person name="Nielsen R."/>
            <person name="Li D."/>
            <person name="Gu W."/>
            <person name="Yang Z."/>
            <person name="Xuan Z."/>
            <person name="Ryder O.A."/>
            <person name="Leung F.C."/>
            <person name="Zhou Y."/>
            <person name="Cao J."/>
            <person name="Sun X."/>
            <person name="Fu Y."/>
            <person name="Fang X."/>
            <person name="Guo X."/>
            <person name="Wang B."/>
            <person name="Hou R."/>
            <person name="Shen F."/>
            <person name="Mu B."/>
            <person name="Ni P."/>
            <person name="Lin R."/>
            <person name="Qian W."/>
            <person name="Wang G."/>
            <person name="Yu C."/>
            <person name="Nie W."/>
            <person name="Wang J."/>
            <person name="Wu Z."/>
            <person name="Liang H."/>
            <person name="Min J."/>
            <person name="Wu Q."/>
            <person name="Cheng S."/>
            <person name="Ruan J."/>
            <person name="Wang M."/>
            <person name="Shi Z."/>
            <person name="Wen M."/>
            <person name="Liu B."/>
            <person name="Ren X."/>
            <person name="Zheng H."/>
            <person name="Dong D."/>
            <person name="Cook K."/>
            <person name="Shan G."/>
            <person name="Zhang H."/>
            <person name="Kosiol C."/>
            <person name="Xie X."/>
            <person name="Lu Z."/>
            <person name="Zheng H."/>
            <person name="Li Y."/>
            <person name="Steiner C.C."/>
            <person name="Lam T.T."/>
            <person name="Lin S."/>
            <person name="Zhang Q."/>
            <person name="Li G."/>
            <person name="Tian J."/>
            <person name="Gong T."/>
            <person name="Liu H."/>
            <person name="Zhang D."/>
            <person name="Fang L."/>
            <person name="Ye C."/>
            <person name="Zhang J."/>
            <person name="Hu W."/>
            <person name="Xu A."/>
            <person name="Ren Y."/>
            <person name="Zhang G."/>
            <person name="Bruford M.W."/>
            <person name="Li Q."/>
            <person name="Ma L."/>
            <person name="Guo Y."/>
            <person name="An N."/>
            <person name="Hu Y."/>
            <person name="Zheng Y."/>
            <person name="Shi Y."/>
            <person name="Li Z."/>
            <person name="Liu Q."/>
            <person name="Chen Y."/>
            <person name="Zhao J."/>
            <person name="Qu N."/>
            <person name="Zhao S."/>
            <person name="Tian F."/>
            <person name="Wang X."/>
            <person name="Wang H."/>
            <person name="Xu L."/>
            <person name="Liu X."/>
            <person name="Vinar T."/>
            <person name="Wang Y."/>
            <person name="Lam T.W."/>
            <person name="Yiu S.M."/>
            <person name="Liu S."/>
            <person name="Zhang H."/>
            <person name="Li D."/>
            <person name="Huang Y."/>
            <person name="Wang X."/>
            <person name="Yang G."/>
            <person name="Jiang Z."/>
            <person name="Wang J."/>
            <person name="Qin N."/>
            <person name="Li L."/>
            <person name="Li J."/>
            <person name="Bolund L."/>
            <person name="Kristiansen K."/>
            <person name="Wong G.K."/>
            <person name="Olson M."/>
            <person name="Zhang X."/>
            <person name="Li S."/>
            <person name="Yang H."/>
            <person name="Wang J."/>
            <person name="Wang J."/>
        </authorList>
    </citation>
    <scope>NUCLEOTIDE SEQUENCE [LARGE SCALE GENOMIC DNA]</scope>
</reference>
<reference evidence="3" key="2">
    <citation type="submission" date="2025-08" db="UniProtKB">
        <authorList>
            <consortium name="Ensembl"/>
        </authorList>
    </citation>
    <scope>IDENTIFICATION</scope>
</reference>
<dbReference type="Pfam" id="PF01352">
    <property type="entry name" value="KRAB"/>
    <property type="match status" value="1"/>
</dbReference>
<dbReference type="SMART" id="SM00349">
    <property type="entry name" value="KRAB"/>
    <property type="match status" value="1"/>
</dbReference>
<evidence type="ECO:0000313" key="3">
    <source>
        <dbReference type="Ensembl" id="ENSAMEP00000013477.2"/>
    </source>
</evidence>
<dbReference type="Proteomes" id="UP000008912">
    <property type="component" value="Unassembled WGS sequence"/>
</dbReference>
<feature type="domain" description="KRAB-related" evidence="2">
    <location>
        <begin position="31"/>
        <end position="95"/>
    </location>
</feature>
<dbReference type="InterPro" id="IPR019041">
    <property type="entry name" value="SSXRD_motif"/>
</dbReference>
<dbReference type="Pfam" id="PF09514">
    <property type="entry name" value="SSXRD"/>
    <property type="match status" value="1"/>
</dbReference>
<dbReference type="HOGENOM" id="CLU_097196_0_0_1"/>
<organism evidence="3 4">
    <name type="scientific">Ailuropoda melanoleuca</name>
    <name type="common">Giant panda</name>
    <dbReference type="NCBI Taxonomy" id="9646"/>
    <lineage>
        <taxon>Eukaryota</taxon>
        <taxon>Metazoa</taxon>
        <taxon>Chordata</taxon>
        <taxon>Craniata</taxon>
        <taxon>Vertebrata</taxon>
        <taxon>Euteleostomi</taxon>
        <taxon>Mammalia</taxon>
        <taxon>Eutheria</taxon>
        <taxon>Laurasiatheria</taxon>
        <taxon>Carnivora</taxon>
        <taxon>Caniformia</taxon>
        <taxon>Ursidae</taxon>
        <taxon>Ailuropoda</taxon>
    </lineage>
</organism>
<dbReference type="OrthoDB" id="9802659at2759"/>
<dbReference type="KEGG" id="aml:100479982"/>
<feature type="region of interest" description="Disordered" evidence="1">
    <location>
        <begin position="89"/>
        <end position="201"/>
    </location>
</feature>
<proteinExistence type="predicted"/>
<dbReference type="GO" id="GO:0006355">
    <property type="term" value="P:regulation of DNA-templated transcription"/>
    <property type="evidence" value="ECO:0007669"/>
    <property type="project" value="InterPro"/>
</dbReference>
<dbReference type="GO" id="GO:0005634">
    <property type="term" value="C:nucleus"/>
    <property type="evidence" value="ECO:0007669"/>
    <property type="project" value="InterPro"/>
</dbReference>
<dbReference type="RefSeq" id="XP_034505631.1">
    <property type="nucleotide sequence ID" value="XM_034649740.1"/>
</dbReference>
<name>G1M2B6_AILME</name>
<accession>G1M2B6</accession>
<dbReference type="SUPFAM" id="SSF109640">
    <property type="entry name" value="KRAB domain (Kruppel-associated box)"/>
    <property type="match status" value="1"/>
</dbReference>
<protein>
    <submittedName>
        <fullName evidence="3">Protein SSX2-like</fullName>
    </submittedName>
</protein>
<evidence type="ECO:0000256" key="1">
    <source>
        <dbReference type="SAM" id="MobiDB-lite"/>
    </source>
</evidence>
<dbReference type="RefSeq" id="XP_019653619.1">
    <property type="nucleotide sequence ID" value="XM_019798060.2"/>
</dbReference>
<evidence type="ECO:0000259" key="2">
    <source>
        <dbReference type="PROSITE" id="PS50806"/>
    </source>
</evidence>
<dbReference type="InterPro" id="IPR001909">
    <property type="entry name" value="KRAB"/>
</dbReference>
<sequence length="201" mass="23060">MSFRDQAVPSTMNKGSFFANNSMEDTQISEKKSKAFKDISKYFSKEEWANLGYSDKITYVYMKRNYDTMTSLGLRATLPAFMCPKIQAVKSNGHDSDGNQKPKNQDESCQVASDMQETEQMQVMLKKQIKEESDWEEIPIAPGSEQAQKELYPPEKESTSNQQSENTPGPRKRGNSIWASRLRERKNLVVYEEISDPEEDD</sequence>